<evidence type="ECO:0000256" key="2">
    <source>
        <dbReference type="SAM" id="Phobius"/>
    </source>
</evidence>
<dbReference type="SUPFAM" id="SSF55961">
    <property type="entry name" value="Bet v1-like"/>
    <property type="match status" value="1"/>
</dbReference>
<dbReference type="RefSeq" id="WP_151167397.1">
    <property type="nucleotide sequence ID" value="NZ_WACR01000005.1"/>
</dbReference>
<keyword evidence="2" id="KW-0472">Membrane</keyword>
<sequence length="210" mass="23062">MKALKIIGFTLIGLLLIVIVVGYMQPSKVELSVSKVVNAPVCAVFDHVNNLEKRTEWSPWEQLDSAMKIEYGQVKKGLGANYSWESPDQGSGELRYIEVEKNKRIKSEIDFGQSTKSYGTFSFQEVADGTKVTWKFETNMGSNPFQRIFGVIVKTAIKTTFEGGLKNLAKNASADKNNPNCIEAIPSQTEQPAEDSATVNASQPDSTSAS</sequence>
<dbReference type="CDD" id="cd07818">
    <property type="entry name" value="SRPBCC_1"/>
    <property type="match status" value="1"/>
</dbReference>
<accession>A0A6N6M754</accession>
<evidence type="ECO:0000313" key="3">
    <source>
        <dbReference type="EMBL" id="KAB1064340.1"/>
    </source>
</evidence>
<dbReference type="AlphaFoldDB" id="A0A6N6M754"/>
<gene>
    <name evidence="3" type="ORF">F3059_06460</name>
</gene>
<feature type="transmembrane region" description="Helical" evidence="2">
    <location>
        <begin position="6"/>
        <end position="24"/>
    </location>
</feature>
<dbReference type="InterPro" id="IPR019587">
    <property type="entry name" value="Polyketide_cyclase/dehydratase"/>
</dbReference>
<keyword evidence="4" id="KW-1185">Reference proteome</keyword>
<keyword evidence="2" id="KW-1133">Transmembrane helix</keyword>
<feature type="compositionally biased region" description="Polar residues" evidence="1">
    <location>
        <begin position="174"/>
        <end position="210"/>
    </location>
</feature>
<dbReference type="InterPro" id="IPR023393">
    <property type="entry name" value="START-like_dom_sf"/>
</dbReference>
<dbReference type="Proteomes" id="UP000435357">
    <property type="component" value="Unassembled WGS sequence"/>
</dbReference>
<comment type="caution">
    <text evidence="3">The sequence shown here is derived from an EMBL/GenBank/DDBJ whole genome shotgun (WGS) entry which is preliminary data.</text>
</comment>
<dbReference type="Pfam" id="PF10604">
    <property type="entry name" value="Polyketide_cyc2"/>
    <property type="match status" value="1"/>
</dbReference>
<protein>
    <submittedName>
        <fullName evidence="3">SRPBCC family protein</fullName>
    </submittedName>
</protein>
<dbReference type="Gene3D" id="3.30.530.20">
    <property type="match status" value="1"/>
</dbReference>
<reference evidence="3 4" key="1">
    <citation type="submission" date="2019-09" db="EMBL/GenBank/DDBJ databases">
        <title>Genomes of Cryomorphaceae.</title>
        <authorList>
            <person name="Bowman J.P."/>
        </authorList>
    </citation>
    <scope>NUCLEOTIDE SEQUENCE [LARGE SCALE GENOMIC DNA]</scope>
    <source>
        <strain evidence="3 4">KCTC 52047</strain>
    </source>
</reference>
<evidence type="ECO:0000313" key="4">
    <source>
        <dbReference type="Proteomes" id="UP000435357"/>
    </source>
</evidence>
<evidence type="ECO:0000256" key="1">
    <source>
        <dbReference type="SAM" id="MobiDB-lite"/>
    </source>
</evidence>
<dbReference type="OrthoDB" id="9807923at2"/>
<proteinExistence type="predicted"/>
<feature type="region of interest" description="Disordered" evidence="1">
    <location>
        <begin position="170"/>
        <end position="210"/>
    </location>
</feature>
<name>A0A6N6M754_9FLAO</name>
<organism evidence="3 4">
    <name type="scientific">Salibacter halophilus</name>
    <dbReference type="NCBI Taxonomy" id="1803916"/>
    <lineage>
        <taxon>Bacteria</taxon>
        <taxon>Pseudomonadati</taxon>
        <taxon>Bacteroidota</taxon>
        <taxon>Flavobacteriia</taxon>
        <taxon>Flavobacteriales</taxon>
        <taxon>Salibacteraceae</taxon>
        <taxon>Salibacter</taxon>
    </lineage>
</organism>
<dbReference type="EMBL" id="WACR01000005">
    <property type="protein sequence ID" value="KAB1064340.1"/>
    <property type="molecule type" value="Genomic_DNA"/>
</dbReference>
<keyword evidence="2" id="KW-0812">Transmembrane</keyword>